<feature type="transmembrane region" description="Helical" evidence="19">
    <location>
        <begin position="12"/>
        <end position="42"/>
    </location>
</feature>
<evidence type="ECO:0000256" key="2">
    <source>
        <dbReference type="ARBA" id="ARBA00004651"/>
    </source>
</evidence>
<feature type="transmembrane region" description="Helical" evidence="19">
    <location>
        <begin position="133"/>
        <end position="155"/>
    </location>
</feature>
<evidence type="ECO:0000256" key="9">
    <source>
        <dbReference type="ARBA" id="ARBA00022516"/>
    </source>
</evidence>
<dbReference type="EMBL" id="JAJEQF010000001">
    <property type="protein sequence ID" value="MCC2166256.1"/>
    <property type="molecule type" value="Genomic_DNA"/>
</dbReference>
<evidence type="ECO:0000256" key="12">
    <source>
        <dbReference type="ARBA" id="ARBA00022695"/>
    </source>
</evidence>
<organism evidence="20 21">
    <name type="scientific">Gallintestinimicrobium propionicum</name>
    <dbReference type="NCBI Taxonomy" id="2981770"/>
    <lineage>
        <taxon>Bacteria</taxon>
        <taxon>Bacillati</taxon>
        <taxon>Bacillota</taxon>
        <taxon>Clostridia</taxon>
        <taxon>Lachnospirales</taxon>
        <taxon>Lachnospiraceae</taxon>
        <taxon>Gallintestinimicrobium</taxon>
    </lineage>
</organism>
<comment type="pathway">
    <text evidence="3 18">Phospholipid metabolism; CDP-diacylglycerol biosynthesis; CDP-diacylglycerol from sn-glycerol 3-phosphate: step 3/3.</text>
</comment>
<comment type="pathway">
    <text evidence="4">Lipid metabolism.</text>
</comment>
<protein>
    <recommendedName>
        <fullName evidence="7 18">Phosphatidate cytidylyltransferase</fullName>
        <ecNumber evidence="6 18">2.7.7.41</ecNumber>
    </recommendedName>
</protein>
<dbReference type="GO" id="GO:0005886">
    <property type="term" value="C:plasma membrane"/>
    <property type="evidence" value="ECO:0007669"/>
    <property type="project" value="UniProtKB-SubCell"/>
</dbReference>
<proteinExistence type="inferred from homology"/>
<dbReference type="AlphaFoldDB" id="A0AAE3AT17"/>
<keyword evidence="13 19" id="KW-1133">Transmembrane helix</keyword>
<comment type="catalytic activity">
    <reaction evidence="1 18">
        <text>a 1,2-diacyl-sn-glycero-3-phosphate + CTP + H(+) = a CDP-1,2-diacyl-sn-glycerol + diphosphate</text>
        <dbReference type="Rhea" id="RHEA:16229"/>
        <dbReference type="ChEBI" id="CHEBI:15378"/>
        <dbReference type="ChEBI" id="CHEBI:33019"/>
        <dbReference type="ChEBI" id="CHEBI:37563"/>
        <dbReference type="ChEBI" id="CHEBI:58332"/>
        <dbReference type="ChEBI" id="CHEBI:58608"/>
        <dbReference type="EC" id="2.7.7.41"/>
    </reaction>
</comment>
<feature type="transmembrane region" description="Helical" evidence="19">
    <location>
        <begin position="54"/>
        <end position="72"/>
    </location>
</feature>
<evidence type="ECO:0000256" key="14">
    <source>
        <dbReference type="ARBA" id="ARBA00023098"/>
    </source>
</evidence>
<evidence type="ECO:0000256" key="3">
    <source>
        <dbReference type="ARBA" id="ARBA00005119"/>
    </source>
</evidence>
<dbReference type="InterPro" id="IPR000374">
    <property type="entry name" value="PC_trans"/>
</dbReference>
<comment type="subcellular location">
    <subcellularLocation>
        <location evidence="2">Cell membrane</location>
        <topology evidence="2">Multi-pass membrane protein</topology>
    </subcellularLocation>
</comment>
<evidence type="ECO:0000256" key="15">
    <source>
        <dbReference type="ARBA" id="ARBA00023136"/>
    </source>
</evidence>
<keyword evidence="8" id="KW-1003">Cell membrane</keyword>
<keyword evidence="15 19" id="KW-0472">Membrane</keyword>
<sequence length="275" mass="29805">MFWTRLGSSVVLVVLALIFLISGGPVLGAVCLLLSLTAYCELIKACHVEKDGKFTLLEIMGGCGIVLYGAAMMLSKNFLWGIGAIVLMFLAVMFVYVFHFPKYHADQVMTVFFCAFYPGVLFPFIYLTRELSWGKYLVWLIFISSWICDTCAYLTGMAIGKHKLAPVLSPKKSIEGAIGGVVGSALVGALFAWLFLIPETGSDAMIWVVALISAAGAVISQVGDLSASAIKRNHDIKDYGKIIPGHGGIMDRFDSVLFTAPVIYFLSVILLGAVH</sequence>
<evidence type="ECO:0000256" key="1">
    <source>
        <dbReference type="ARBA" id="ARBA00001698"/>
    </source>
</evidence>
<dbReference type="EC" id="2.7.7.41" evidence="6 18"/>
<evidence type="ECO:0000256" key="8">
    <source>
        <dbReference type="ARBA" id="ARBA00022475"/>
    </source>
</evidence>
<evidence type="ECO:0000256" key="6">
    <source>
        <dbReference type="ARBA" id="ARBA00012487"/>
    </source>
</evidence>
<evidence type="ECO:0000256" key="18">
    <source>
        <dbReference type="RuleBase" id="RU003938"/>
    </source>
</evidence>
<comment type="similarity">
    <text evidence="5 18">Belongs to the CDS family.</text>
</comment>
<evidence type="ECO:0000256" key="5">
    <source>
        <dbReference type="ARBA" id="ARBA00010185"/>
    </source>
</evidence>
<keyword evidence="14" id="KW-0443">Lipid metabolism</keyword>
<keyword evidence="17" id="KW-1208">Phospholipid metabolism</keyword>
<feature type="transmembrane region" description="Helical" evidence="19">
    <location>
        <begin position="204"/>
        <end position="223"/>
    </location>
</feature>
<evidence type="ECO:0000313" key="20">
    <source>
        <dbReference type="EMBL" id="MCC2166256.1"/>
    </source>
</evidence>
<dbReference type="PANTHER" id="PTHR46382">
    <property type="entry name" value="PHOSPHATIDATE CYTIDYLYLTRANSFERASE"/>
    <property type="match status" value="1"/>
</dbReference>
<dbReference type="Pfam" id="PF01148">
    <property type="entry name" value="CTP_transf_1"/>
    <property type="match status" value="1"/>
</dbReference>
<feature type="transmembrane region" description="Helical" evidence="19">
    <location>
        <begin position="176"/>
        <end position="198"/>
    </location>
</feature>
<evidence type="ECO:0000256" key="11">
    <source>
        <dbReference type="ARBA" id="ARBA00022692"/>
    </source>
</evidence>
<dbReference type="PANTHER" id="PTHR46382:SF1">
    <property type="entry name" value="PHOSPHATIDATE CYTIDYLYLTRANSFERASE"/>
    <property type="match status" value="1"/>
</dbReference>
<evidence type="ECO:0000256" key="4">
    <source>
        <dbReference type="ARBA" id="ARBA00005189"/>
    </source>
</evidence>
<accession>A0AAE3AT17</accession>
<evidence type="ECO:0000256" key="7">
    <source>
        <dbReference type="ARBA" id="ARBA00019373"/>
    </source>
</evidence>
<keyword evidence="10 18" id="KW-0808">Transferase</keyword>
<dbReference type="PROSITE" id="PS01315">
    <property type="entry name" value="CDS"/>
    <property type="match status" value="1"/>
</dbReference>
<dbReference type="GO" id="GO:0004605">
    <property type="term" value="F:phosphatidate cytidylyltransferase activity"/>
    <property type="evidence" value="ECO:0007669"/>
    <property type="project" value="UniProtKB-EC"/>
</dbReference>
<evidence type="ECO:0000256" key="13">
    <source>
        <dbReference type="ARBA" id="ARBA00022989"/>
    </source>
</evidence>
<name>A0AAE3AT17_9FIRM</name>
<evidence type="ECO:0000256" key="17">
    <source>
        <dbReference type="ARBA" id="ARBA00023264"/>
    </source>
</evidence>
<gene>
    <name evidence="20" type="ORF">LKD45_00845</name>
</gene>
<reference evidence="20 21" key="1">
    <citation type="submission" date="2021-10" db="EMBL/GenBank/DDBJ databases">
        <title>Anaerobic single-cell dispensing facilitates the cultivation of human gut bacteria.</title>
        <authorList>
            <person name="Afrizal A."/>
        </authorList>
    </citation>
    <scope>NUCLEOTIDE SEQUENCE [LARGE SCALE GENOMIC DNA]</scope>
    <source>
        <strain evidence="20 21">CLA-AA-H244</strain>
    </source>
</reference>
<evidence type="ECO:0000313" key="21">
    <source>
        <dbReference type="Proteomes" id="UP001199355"/>
    </source>
</evidence>
<keyword evidence="9" id="KW-0444">Lipid biosynthesis</keyword>
<evidence type="ECO:0000256" key="16">
    <source>
        <dbReference type="ARBA" id="ARBA00023209"/>
    </source>
</evidence>
<feature type="transmembrane region" description="Helical" evidence="19">
    <location>
        <begin position="110"/>
        <end position="127"/>
    </location>
</feature>
<dbReference type="Proteomes" id="UP001199355">
    <property type="component" value="Unassembled WGS sequence"/>
</dbReference>
<keyword evidence="11 18" id="KW-0812">Transmembrane</keyword>
<dbReference type="GO" id="GO:0016024">
    <property type="term" value="P:CDP-diacylglycerol biosynthetic process"/>
    <property type="evidence" value="ECO:0007669"/>
    <property type="project" value="TreeGrafter"/>
</dbReference>
<keyword evidence="21" id="KW-1185">Reference proteome</keyword>
<keyword evidence="16" id="KW-0594">Phospholipid biosynthesis</keyword>
<feature type="transmembrane region" description="Helical" evidence="19">
    <location>
        <begin position="78"/>
        <end position="98"/>
    </location>
</feature>
<keyword evidence="12 18" id="KW-0548">Nucleotidyltransferase</keyword>
<evidence type="ECO:0000256" key="19">
    <source>
        <dbReference type="SAM" id="Phobius"/>
    </source>
</evidence>
<feature type="transmembrane region" description="Helical" evidence="19">
    <location>
        <begin position="256"/>
        <end position="274"/>
    </location>
</feature>
<evidence type="ECO:0000256" key="10">
    <source>
        <dbReference type="ARBA" id="ARBA00022679"/>
    </source>
</evidence>
<comment type="caution">
    <text evidence="20">The sequence shown here is derived from an EMBL/GenBank/DDBJ whole genome shotgun (WGS) entry which is preliminary data.</text>
</comment>